<evidence type="ECO:0000259" key="2">
    <source>
        <dbReference type="Pfam" id="PF08486"/>
    </source>
</evidence>
<name>A0A1V9FDC0_9BACT</name>
<reference evidence="3 4" key="1">
    <citation type="submission" date="2016-03" db="EMBL/GenBank/DDBJ databases">
        <title>Niastella vici sp. nov., isolated from farmland soil.</title>
        <authorList>
            <person name="Chen L."/>
            <person name="Wang D."/>
            <person name="Yang S."/>
            <person name="Wang G."/>
        </authorList>
    </citation>
    <scope>NUCLEOTIDE SEQUENCE [LARGE SCALE GENOMIC DNA]</scope>
    <source>
        <strain evidence="3 4">DJ57</strain>
    </source>
</reference>
<evidence type="ECO:0000313" key="4">
    <source>
        <dbReference type="Proteomes" id="UP000192796"/>
    </source>
</evidence>
<keyword evidence="1" id="KW-0732">Signal</keyword>
<protein>
    <recommendedName>
        <fullName evidence="2">Sporulation stage II protein D amidase enhancer LytB N-terminal domain-containing protein</fullName>
    </recommendedName>
</protein>
<gene>
    <name evidence="3" type="ORF">A3860_39925</name>
</gene>
<dbReference type="Proteomes" id="UP000192796">
    <property type="component" value="Unassembled WGS sequence"/>
</dbReference>
<sequence>MIKTRQILLVVFGLLLYSFAGAQSTNITFIVKDQNTGFAVPGAVVQVTAPNGSTSTLTAAANGRLSFTAVNGKYDFSIGANGYKSLATYFSSGEVTTIEASINLEPAVDNARQQLLRANVNQTVLSGYVRDEAANSPLAGVRVSSGVAEAITDSKGFFSLAVAASPTISPGKAPAAASITFTKNGYAPYTMQNVFLLPDVYTMKVAMSPANGARIQPNGQTEKQVHGMFDRTAADEQQRNAVSTVPQARENAVLAATVPTSIRVGTSCSCTTCSSVEVMTLEEYAGSGLDDEWIASWGAASLQAGAVAYRTYGAYYVLHPVKSSYDIASTTCNQVWQSDKYTSCINAAKATESIVLVKSGAIFRAEYSAENNNAGCGDGYSGTGSAWPCISDARCAGYSTSGHGRGMCQWGSSRWASDKTYTWILNHYYNPGSVYIQLPPSPAVTTMSFAVKDQS</sequence>
<dbReference type="InterPro" id="IPR013693">
    <property type="entry name" value="SpoIID/LytB_N"/>
</dbReference>
<dbReference type="Pfam" id="PF08486">
    <property type="entry name" value="SpoIID"/>
    <property type="match status" value="1"/>
</dbReference>
<dbReference type="RefSeq" id="WP_081156294.1">
    <property type="nucleotide sequence ID" value="NZ_LVYD01000131.1"/>
</dbReference>
<dbReference type="SUPFAM" id="SSF49464">
    <property type="entry name" value="Carboxypeptidase regulatory domain-like"/>
    <property type="match status" value="2"/>
</dbReference>
<organism evidence="3 4">
    <name type="scientific">Niastella vici</name>
    <dbReference type="NCBI Taxonomy" id="1703345"/>
    <lineage>
        <taxon>Bacteria</taxon>
        <taxon>Pseudomonadati</taxon>
        <taxon>Bacteroidota</taxon>
        <taxon>Chitinophagia</taxon>
        <taxon>Chitinophagales</taxon>
        <taxon>Chitinophagaceae</taxon>
        <taxon>Niastella</taxon>
    </lineage>
</organism>
<dbReference type="Gene3D" id="2.60.40.1120">
    <property type="entry name" value="Carboxypeptidase-like, regulatory domain"/>
    <property type="match status" value="2"/>
</dbReference>
<feature type="signal peptide" evidence="1">
    <location>
        <begin position="1"/>
        <end position="22"/>
    </location>
</feature>
<accession>A0A1V9FDC0</accession>
<feature type="non-terminal residue" evidence="3">
    <location>
        <position position="455"/>
    </location>
</feature>
<proteinExistence type="predicted"/>
<evidence type="ECO:0000256" key="1">
    <source>
        <dbReference type="SAM" id="SignalP"/>
    </source>
</evidence>
<dbReference type="EMBL" id="LVYD01000131">
    <property type="protein sequence ID" value="OQP56373.1"/>
    <property type="molecule type" value="Genomic_DNA"/>
</dbReference>
<dbReference type="AlphaFoldDB" id="A0A1V9FDC0"/>
<dbReference type="InterPro" id="IPR008969">
    <property type="entry name" value="CarboxyPept-like_regulatory"/>
</dbReference>
<comment type="caution">
    <text evidence="3">The sequence shown here is derived from an EMBL/GenBank/DDBJ whole genome shotgun (WGS) entry which is preliminary data.</text>
</comment>
<feature type="domain" description="Sporulation stage II protein D amidase enhancer LytB N-terminal" evidence="2">
    <location>
        <begin position="272"/>
        <end position="356"/>
    </location>
</feature>
<dbReference type="STRING" id="1703345.A3860_39925"/>
<feature type="chain" id="PRO_5010720664" description="Sporulation stage II protein D amidase enhancer LytB N-terminal domain-containing protein" evidence="1">
    <location>
        <begin position="23"/>
        <end position="455"/>
    </location>
</feature>
<keyword evidence="4" id="KW-1185">Reference proteome</keyword>
<evidence type="ECO:0000313" key="3">
    <source>
        <dbReference type="EMBL" id="OQP56373.1"/>
    </source>
</evidence>